<evidence type="ECO:0000256" key="6">
    <source>
        <dbReference type="ARBA" id="ARBA00023004"/>
    </source>
</evidence>
<dbReference type="PANTHER" id="PTHR10869">
    <property type="entry name" value="PROLYL 4-HYDROXYLASE ALPHA SUBUNIT"/>
    <property type="match status" value="1"/>
</dbReference>
<comment type="caution">
    <text evidence="8">The sequence shown here is derived from an EMBL/GenBank/DDBJ whole genome shotgun (WGS) entry which is preliminary data.</text>
</comment>
<name>A0ABP1QEM5_9HEXA</name>
<dbReference type="InterPro" id="IPR006620">
    <property type="entry name" value="Pro_4_hyd_alph"/>
</dbReference>
<gene>
    <name evidence="8" type="ORF">ODALV1_LOCUS10480</name>
</gene>
<accession>A0ABP1QEM5</accession>
<sequence length="508" mass="58593">MESALVGPSLSICSFIEDYETSTLHHLDGLREGLKQPLTDIQLDEHAASSIILVYLMTDRFVKYGETLQEFLSINLNKEDAFLCSNKTQYLFTEKWPGKLENEFMVSLLLSTYKFHDLYVDPSMLLQQLSQESQTPAQISGRMAYAVSKIALEQQDYVQAFDWLNYALKLKTLGDYSISRRFLIEKKENMIYRHNIDRKIYENKTSGFYARRISVEDIRTGKEKLWVRSKELEARHFQGRKDYVFGEINMWVLCTKRNIQKEYIKAKLRCHLDNKKHPSFYIKPLRVEVHSESPLILQFHDIIGDKLMNTIINDLDVTNKQISAVGDLLANDAITPSDFIKMAISVRSSVNAWFGDDIYPELSFISEAVTGLKSRTTSSNVNETEMFQAVEYTAGRSYKLHIDTTTEDSPDIQEEMRVMGGLRMATLLYYLNDVPRGGYTAFLNAGVAVPPKKGSAVYWENHYRNGTARLDSWHASCPVLYGRKMVINKWFRSNMQFRTFPCSLNQSI</sequence>
<keyword evidence="4" id="KW-0223">Dioxygenase</keyword>
<evidence type="ECO:0000259" key="7">
    <source>
        <dbReference type="PROSITE" id="PS51471"/>
    </source>
</evidence>
<evidence type="ECO:0000256" key="1">
    <source>
        <dbReference type="ARBA" id="ARBA00001961"/>
    </source>
</evidence>
<dbReference type="Pfam" id="PF13640">
    <property type="entry name" value="2OG-FeII_Oxy_3"/>
    <property type="match status" value="1"/>
</dbReference>
<dbReference type="Gene3D" id="2.60.120.620">
    <property type="entry name" value="q2cbj1_9rhob like domain"/>
    <property type="match status" value="1"/>
</dbReference>
<organism evidence="8 9">
    <name type="scientific">Orchesella dallaii</name>
    <dbReference type="NCBI Taxonomy" id="48710"/>
    <lineage>
        <taxon>Eukaryota</taxon>
        <taxon>Metazoa</taxon>
        <taxon>Ecdysozoa</taxon>
        <taxon>Arthropoda</taxon>
        <taxon>Hexapoda</taxon>
        <taxon>Collembola</taxon>
        <taxon>Entomobryomorpha</taxon>
        <taxon>Entomobryoidea</taxon>
        <taxon>Orchesellidae</taxon>
        <taxon>Orchesellinae</taxon>
        <taxon>Orchesella</taxon>
    </lineage>
</organism>
<protein>
    <recommendedName>
        <fullName evidence="7">Fe2OG dioxygenase domain-containing protein</fullName>
    </recommendedName>
</protein>
<evidence type="ECO:0000256" key="4">
    <source>
        <dbReference type="ARBA" id="ARBA00022964"/>
    </source>
</evidence>
<dbReference type="EMBL" id="CAXLJM020000032">
    <property type="protein sequence ID" value="CAL8100230.1"/>
    <property type="molecule type" value="Genomic_DNA"/>
</dbReference>
<keyword evidence="6" id="KW-0408">Iron</keyword>
<dbReference type="SMART" id="SM00702">
    <property type="entry name" value="P4Hc"/>
    <property type="match status" value="1"/>
</dbReference>
<evidence type="ECO:0000256" key="2">
    <source>
        <dbReference type="ARBA" id="ARBA00022723"/>
    </source>
</evidence>
<dbReference type="PANTHER" id="PTHR10869:SF244">
    <property type="entry name" value="PROLYL 4-HYDROXYLASE SUBUNIT ALPHA-2"/>
    <property type="match status" value="1"/>
</dbReference>
<proteinExistence type="predicted"/>
<comment type="cofactor">
    <cofactor evidence="1">
        <name>L-ascorbate</name>
        <dbReference type="ChEBI" id="CHEBI:38290"/>
    </cofactor>
</comment>
<keyword evidence="2" id="KW-0479">Metal-binding</keyword>
<evidence type="ECO:0000256" key="5">
    <source>
        <dbReference type="ARBA" id="ARBA00023002"/>
    </source>
</evidence>
<keyword evidence="5" id="KW-0560">Oxidoreductase</keyword>
<dbReference type="InterPro" id="IPR044862">
    <property type="entry name" value="Pro_4_hyd_alph_FE2OG_OXY"/>
</dbReference>
<evidence type="ECO:0000313" key="8">
    <source>
        <dbReference type="EMBL" id="CAL8100230.1"/>
    </source>
</evidence>
<evidence type="ECO:0000256" key="3">
    <source>
        <dbReference type="ARBA" id="ARBA00022896"/>
    </source>
</evidence>
<evidence type="ECO:0000313" key="9">
    <source>
        <dbReference type="Proteomes" id="UP001642540"/>
    </source>
</evidence>
<reference evidence="8 9" key="1">
    <citation type="submission" date="2024-08" db="EMBL/GenBank/DDBJ databases">
        <authorList>
            <person name="Cucini C."/>
            <person name="Frati F."/>
        </authorList>
    </citation>
    <scope>NUCLEOTIDE SEQUENCE [LARGE SCALE GENOMIC DNA]</scope>
</reference>
<dbReference type="InterPro" id="IPR005123">
    <property type="entry name" value="Oxoglu/Fe-dep_dioxygenase_dom"/>
</dbReference>
<dbReference type="PROSITE" id="PS51471">
    <property type="entry name" value="FE2OG_OXY"/>
    <property type="match status" value="1"/>
</dbReference>
<dbReference type="InterPro" id="IPR045054">
    <property type="entry name" value="P4HA-like"/>
</dbReference>
<keyword evidence="3" id="KW-0847">Vitamin C</keyword>
<feature type="domain" description="Fe2OG dioxygenase" evidence="7">
    <location>
        <begin position="382"/>
        <end position="493"/>
    </location>
</feature>
<keyword evidence="9" id="KW-1185">Reference proteome</keyword>
<dbReference type="Proteomes" id="UP001642540">
    <property type="component" value="Unassembled WGS sequence"/>
</dbReference>